<dbReference type="EMBL" id="JBHSQJ010000031">
    <property type="protein sequence ID" value="MFC5907294.1"/>
    <property type="molecule type" value="Genomic_DNA"/>
</dbReference>
<dbReference type="RefSeq" id="WP_380581564.1">
    <property type="nucleotide sequence ID" value="NZ_JBHSQJ010000031.1"/>
</dbReference>
<protein>
    <submittedName>
        <fullName evidence="4">Aldo/keto reductase</fullName>
    </submittedName>
</protein>
<reference evidence="5" key="1">
    <citation type="journal article" date="2019" name="Int. J. Syst. Evol. Microbiol.">
        <title>The Global Catalogue of Microorganisms (GCM) 10K type strain sequencing project: providing services to taxonomists for standard genome sequencing and annotation.</title>
        <authorList>
            <consortium name="The Broad Institute Genomics Platform"/>
            <consortium name="The Broad Institute Genome Sequencing Center for Infectious Disease"/>
            <person name="Wu L."/>
            <person name="Ma J."/>
        </authorList>
    </citation>
    <scope>NUCLEOTIDE SEQUENCE [LARGE SCALE GENOMIC DNA]</scope>
    <source>
        <strain evidence="5">JCM 4816</strain>
    </source>
</reference>
<dbReference type="PANTHER" id="PTHR43625:SF40">
    <property type="entry name" value="ALDO-KETO REDUCTASE YAKC [NADP(+)]"/>
    <property type="match status" value="1"/>
</dbReference>
<dbReference type="PANTHER" id="PTHR43625">
    <property type="entry name" value="AFLATOXIN B1 ALDEHYDE REDUCTASE"/>
    <property type="match status" value="1"/>
</dbReference>
<dbReference type="PRINTS" id="PR00069">
    <property type="entry name" value="ALDKETRDTASE"/>
</dbReference>
<dbReference type="InterPro" id="IPR036812">
    <property type="entry name" value="NAD(P)_OxRdtase_dom_sf"/>
</dbReference>
<dbReference type="CDD" id="cd19088">
    <property type="entry name" value="AKR_AKR13B1"/>
    <property type="match status" value="1"/>
</dbReference>
<keyword evidence="1" id="KW-0560">Oxidoreductase</keyword>
<sequence>MTHDATAAPSTPAPNSSGTGGSPAAASGTWLLGGELPVHRVGFGTMRLPQTGPALRPDAVPRDRDQALAVLRRAVELGVNHIDTAAFYFSPLRSANELVNATLNPYRDDIVVATKVGPARDASGEWDDAARPEQLRGQVEENLRQLGRDSLDLVYLRVMPSFGESIVDHFGALAELRDAGLIRHLGLSTGRVDLLEQALAIAPVASVQSRFGLGAGSPGTEELLRVCGEKGIAFVPFFAIAGDGGERGAVQDTEAGGASGGLRRTTREIAQAHGASEAQIRLAWSLHQGGHVLGIPGTGSVAHVEQNVAAGSIRLSADELRVLTGFHRGEKNEEKETEKAEEE</sequence>
<gene>
    <name evidence="4" type="ORF">ACFP3V_08685</name>
</gene>
<dbReference type="SUPFAM" id="SSF51430">
    <property type="entry name" value="NAD(P)-linked oxidoreductase"/>
    <property type="match status" value="1"/>
</dbReference>
<dbReference type="InterPro" id="IPR050791">
    <property type="entry name" value="Aldo-Keto_reductase"/>
</dbReference>
<evidence type="ECO:0000313" key="5">
    <source>
        <dbReference type="Proteomes" id="UP001596174"/>
    </source>
</evidence>
<feature type="domain" description="NADP-dependent oxidoreductase" evidence="3">
    <location>
        <begin position="41"/>
        <end position="322"/>
    </location>
</feature>
<evidence type="ECO:0000313" key="4">
    <source>
        <dbReference type="EMBL" id="MFC5907294.1"/>
    </source>
</evidence>
<organism evidence="4 5">
    <name type="scientific">Streptacidiphilus monticola</name>
    <dbReference type="NCBI Taxonomy" id="2161674"/>
    <lineage>
        <taxon>Bacteria</taxon>
        <taxon>Bacillati</taxon>
        <taxon>Actinomycetota</taxon>
        <taxon>Actinomycetes</taxon>
        <taxon>Kitasatosporales</taxon>
        <taxon>Streptomycetaceae</taxon>
        <taxon>Streptacidiphilus</taxon>
    </lineage>
</organism>
<feature type="region of interest" description="Disordered" evidence="2">
    <location>
        <begin position="1"/>
        <end position="28"/>
    </location>
</feature>
<dbReference type="InterPro" id="IPR023210">
    <property type="entry name" value="NADP_OxRdtase_dom"/>
</dbReference>
<evidence type="ECO:0000259" key="3">
    <source>
        <dbReference type="Pfam" id="PF00248"/>
    </source>
</evidence>
<dbReference type="Proteomes" id="UP001596174">
    <property type="component" value="Unassembled WGS sequence"/>
</dbReference>
<evidence type="ECO:0000256" key="2">
    <source>
        <dbReference type="SAM" id="MobiDB-lite"/>
    </source>
</evidence>
<name>A0ABW1G0P2_9ACTN</name>
<comment type="caution">
    <text evidence="4">The sequence shown here is derived from an EMBL/GenBank/DDBJ whole genome shotgun (WGS) entry which is preliminary data.</text>
</comment>
<dbReference type="Pfam" id="PF00248">
    <property type="entry name" value="Aldo_ket_red"/>
    <property type="match status" value="1"/>
</dbReference>
<dbReference type="Gene3D" id="3.20.20.100">
    <property type="entry name" value="NADP-dependent oxidoreductase domain"/>
    <property type="match status" value="1"/>
</dbReference>
<keyword evidence="5" id="KW-1185">Reference proteome</keyword>
<accession>A0ABW1G0P2</accession>
<proteinExistence type="predicted"/>
<evidence type="ECO:0000256" key="1">
    <source>
        <dbReference type="ARBA" id="ARBA00023002"/>
    </source>
</evidence>
<dbReference type="InterPro" id="IPR020471">
    <property type="entry name" value="AKR"/>
</dbReference>